<sequence>MPEDTKKGKYEKEKKRKEKSTRKPQEGWHDNTTLKITAYVWQVGGVPTEYYSPATTATVPTLPHPHTLPPVPTMPTPALSVSLFVFVFFFFFSSFRLRLNSVGIRVLLLFVRVELTICRNTEKIRMISSIQWRNEKYKKGIQCSWDDIRSTNVGRWNVFFIR</sequence>
<dbReference type="AlphaFoldDB" id="G0TSV9"/>
<evidence type="ECO:0000313" key="3">
    <source>
        <dbReference type="EMBL" id="CCC47038.1"/>
    </source>
</evidence>
<organism evidence="3">
    <name type="scientific">Trypanosoma vivax (strain Y486)</name>
    <dbReference type="NCBI Taxonomy" id="1055687"/>
    <lineage>
        <taxon>Eukaryota</taxon>
        <taxon>Discoba</taxon>
        <taxon>Euglenozoa</taxon>
        <taxon>Kinetoplastea</taxon>
        <taxon>Metakinetoplastina</taxon>
        <taxon>Trypanosomatida</taxon>
        <taxon>Trypanosomatidae</taxon>
        <taxon>Trypanosoma</taxon>
        <taxon>Duttonella</taxon>
    </lineage>
</organism>
<name>G0TSV9_TRYVY</name>
<accession>G0TSV9</accession>
<dbReference type="VEuPathDB" id="TriTrypDB:TvY486_0302250"/>
<feature type="compositionally biased region" description="Basic and acidic residues" evidence="1">
    <location>
        <begin position="1"/>
        <end position="13"/>
    </location>
</feature>
<keyword evidence="2" id="KW-1133">Transmembrane helix</keyword>
<evidence type="ECO:0000256" key="1">
    <source>
        <dbReference type="SAM" id="MobiDB-lite"/>
    </source>
</evidence>
<gene>
    <name evidence="3" type="ORF">TVY486_0302250</name>
</gene>
<reference evidence="3" key="1">
    <citation type="journal article" date="2012" name="Proc. Natl. Acad. Sci. U.S.A.">
        <title>Antigenic diversity is generated by distinct evolutionary mechanisms in African trypanosome species.</title>
        <authorList>
            <person name="Jackson A.P."/>
            <person name="Berry A."/>
            <person name="Aslett M."/>
            <person name="Allison H.C."/>
            <person name="Burton P."/>
            <person name="Vavrova-Anderson J."/>
            <person name="Brown R."/>
            <person name="Browne H."/>
            <person name="Corton N."/>
            <person name="Hauser H."/>
            <person name="Gamble J."/>
            <person name="Gilderthorp R."/>
            <person name="Marcello L."/>
            <person name="McQuillan J."/>
            <person name="Otto T.D."/>
            <person name="Quail M.A."/>
            <person name="Sanders M.J."/>
            <person name="van Tonder A."/>
            <person name="Ginger M.L."/>
            <person name="Field M.C."/>
            <person name="Barry J.D."/>
            <person name="Hertz-Fowler C."/>
            <person name="Berriman M."/>
        </authorList>
    </citation>
    <scope>NUCLEOTIDE SEQUENCE</scope>
    <source>
        <strain evidence="3">Y486</strain>
    </source>
</reference>
<evidence type="ECO:0000256" key="2">
    <source>
        <dbReference type="SAM" id="Phobius"/>
    </source>
</evidence>
<feature type="transmembrane region" description="Helical" evidence="2">
    <location>
        <begin position="78"/>
        <end position="97"/>
    </location>
</feature>
<keyword evidence="2" id="KW-0472">Membrane</keyword>
<feature type="region of interest" description="Disordered" evidence="1">
    <location>
        <begin position="1"/>
        <end position="28"/>
    </location>
</feature>
<keyword evidence="2" id="KW-0812">Transmembrane</keyword>
<proteinExistence type="predicted"/>
<protein>
    <submittedName>
        <fullName evidence="3">Uncharacterized protein</fullName>
    </submittedName>
</protein>
<dbReference type="EMBL" id="HE573019">
    <property type="protein sequence ID" value="CCC47038.1"/>
    <property type="molecule type" value="Genomic_DNA"/>
</dbReference>